<reference evidence="1 2" key="1">
    <citation type="journal article" date="2016" name="Mol. Biol. Evol.">
        <title>Comparative Genomics of Early-Diverging Mushroom-Forming Fungi Provides Insights into the Origins of Lignocellulose Decay Capabilities.</title>
        <authorList>
            <person name="Nagy L.G."/>
            <person name="Riley R."/>
            <person name="Tritt A."/>
            <person name="Adam C."/>
            <person name="Daum C."/>
            <person name="Floudas D."/>
            <person name="Sun H."/>
            <person name="Yadav J.S."/>
            <person name="Pangilinan J."/>
            <person name="Larsson K.H."/>
            <person name="Matsuura K."/>
            <person name="Barry K."/>
            <person name="Labutti K."/>
            <person name="Kuo R."/>
            <person name="Ohm R.A."/>
            <person name="Bhattacharya S.S."/>
            <person name="Shirouzu T."/>
            <person name="Yoshinaga Y."/>
            <person name="Martin F.M."/>
            <person name="Grigoriev I.V."/>
            <person name="Hibbett D.S."/>
        </authorList>
    </citation>
    <scope>NUCLEOTIDE SEQUENCE [LARGE SCALE GENOMIC DNA]</scope>
    <source>
        <strain evidence="1 2">HHB12029</strain>
    </source>
</reference>
<evidence type="ECO:0000313" key="1">
    <source>
        <dbReference type="EMBL" id="KZV84316.1"/>
    </source>
</evidence>
<protein>
    <recommendedName>
        <fullName evidence="3">BZIP domain-containing protein</fullName>
    </recommendedName>
</protein>
<proteinExistence type="predicted"/>
<dbReference type="InParanoid" id="A0A165DDW3"/>
<evidence type="ECO:0000313" key="2">
    <source>
        <dbReference type="Proteomes" id="UP000077266"/>
    </source>
</evidence>
<organism evidence="1 2">
    <name type="scientific">Exidia glandulosa HHB12029</name>
    <dbReference type="NCBI Taxonomy" id="1314781"/>
    <lineage>
        <taxon>Eukaryota</taxon>
        <taxon>Fungi</taxon>
        <taxon>Dikarya</taxon>
        <taxon>Basidiomycota</taxon>
        <taxon>Agaricomycotina</taxon>
        <taxon>Agaricomycetes</taxon>
        <taxon>Auriculariales</taxon>
        <taxon>Exidiaceae</taxon>
        <taxon>Exidia</taxon>
    </lineage>
</organism>
<dbReference type="PANTHER" id="PTHR42070:SF1">
    <property type="entry name" value="FILAMENT ASSOCIATED PROTEIN, PUTATIVE (AFU_ORTHOLOGUE AFUA_8G06630)-RELATED"/>
    <property type="match status" value="1"/>
</dbReference>
<dbReference type="OrthoDB" id="5374328at2759"/>
<dbReference type="EMBL" id="KV426231">
    <property type="protein sequence ID" value="KZV84316.1"/>
    <property type="molecule type" value="Genomic_DNA"/>
</dbReference>
<dbReference type="Proteomes" id="UP000077266">
    <property type="component" value="Unassembled WGS sequence"/>
</dbReference>
<sequence>MSAYSERVRNNQKRSRQRKKDYIASLEARVRAYEQDGVRANVELQRTARRVDRENRILRWLLHEHGVVDDVVKQALAAEDASTSASSATGDGKCCSDGTSCARLAAASGGDIHSLPVLSPSSEHTSNLVTSLGQHPASSADVAPLDGLSSSASNSAGPTFSLSSSTVCCPSLPSGADPEVDVDALFCNVYCFPRGVVDPTSDRYTPCRIAFAFLKSLNRSRGLQMDLFDGAFAALWLGCRADAQRECVLQDEALFNAARLLLLS</sequence>
<dbReference type="CDD" id="cd14688">
    <property type="entry name" value="bZIP_YAP"/>
    <property type="match status" value="1"/>
</dbReference>
<dbReference type="AlphaFoldDB" id="A0A165DDW3"/>
<evidence type="ECO:0008006" key="3">
    <source>
        <dbReference type="Google" id="ProtNLM"/>
    </source>
</evidence>
<keyword evidence="2" id="KW-1185">Reference proteome</keyword>
<dbReference type="PANTHER" id="PTHR42070">
    <property type="entry name" value="FILAMENT ASSOCIATED PROTEIN, PUTATIVE (AFU_ORTHOLOGUE AFUA_8G06630)-RELATED"/>
    <property type="match status" value="1"/>
</dbReference>
<accession>A0A165DDW3</accession>
<name>A0A165DDW3_EXIGL</name>
<dbReference type="STRING" id="1314781.A0A165DDW3"/>
<gene>
    <name evidence="1" type="ORF">EXIGLDRAFT_727426</name>
</gene>